<organism evidence="1 2">
    <name type="scientific">Nocardia cyriacigeorgica</name>
    <dbReference type="NCBI Taxonomy" id="135487"/>
    <lineage>
        <taxon>Bacteria</taxon>
        <taxon>Bacillati</taxon>
        <taxon>Actinomycetota</taxon>
        <taxon>Actinomycetes</taxon>
        <taxon>Mycobacteriales</taxon>
        <taxon>Nocardiaceae</taxon>
        <taxon>Nocardia</taxon>
    </lineage>
</organism>
<proteinExistence type="predicted"/>
<protein>
    <submittedName>
        <fullName evidence="1">Uncharacterized conserved protein</fullName>
    </submittedName>
</protein>
<dbReference type="RefSeq" id="WP_197731488.1">
    <property type="nucleotide sequence ID" value="NZ_JADLPK010000009.1"/>
</dbReference>
<dbReference type="PANTHER" id="PTHR36849">
    <property type="entry name" value="CYTOPLASMIC PROTEIN-RELATED"/>
    <property type="match status" value="1"/>
</dbReference>
<evidence type="ECO:0000313" key="2">
    <source>
        <dbReference type="Proteomes" id="UP000290439"/>
    </source>
</evidence>
<dbReference type="PANTHER" id="PTHR36849:SF1">
    <property type="entry name" value="CYTOPLASMIC PROTEIN"/>
    <property type="match status" value="1"/>
</dbReference>
<accession>A0A4U8VV17</accession>
<dbReference type="Pfam" id="PF22752">
    <property type="entry name" value="DUF488-N3i"/>
    <property type="match status" value="1"/>
</dbReference>
<dbReference type="AlphaFoldDB" id="A0A4U8VV17"/>
<name>A0A4U8VV17_9NOCA</name>
<gene>
    <name evidence="1" type="ORF">NCTC10797_01114</name>
</gene>
<dbReference type="Proteomes" id="UP000290439">
    <property type="component" value="Chromosome"/>
</dbReference>
<reference evidence="1 2" key="1">
    <citation type="submission" date="2019-02" db="EMBL/GenBank/DDBJ databases">
        <authorList>
            <consortium name="Pathogen Informatics"/>
        </authorList>
    </citation>
    <scope>NUCLEOTIDE SEQUENCE [LARGE SCALE GENOMIC DNA]</scope>
    <source>
        <strain evidence="1 2">3012STDY6756504</strain>
    </source>
</reference>
<dbReference type="EMBL" id="LR215973">
    <property type="protein sequence ID" value="VFA97351.1"/>
    <property type="molecule type" value="Genomic_DNA"/>
</dbReference>
<evidence type="ECO:0000313" key="1">
    <source>
        <dbReference type="EMBL" id="VFA97351.1"/>
    </source>
</evidence>
<dbReference type="InterPro" id="IPR052552">
    <property type="entry name" value="YeaO-like"/>
</dbReference>
<sequence length="126" mass="14453">MTRRTVQIRRIYDDPTPKDGTRVLVDRLWPRGVSKTRAHLDEWCKQIAPSTELRTWYGHDPQLFDAFARRYRDELTQPARAAALSHLRELADHNDLTLLTATKNTGISEAAVLADLIAHPNKSPRQ</sequence>